<dbReference type="EMBL" id="NNAY01000134">
    <property type="protein sequence ID" value="OXU30655.1"/>
    <property type="molecule type" value="Genomic_DNA"/>
</dbReference>
<name>A0A232FIZ9_9HYME</name>
<dbReference type="Gene3D" id="3.40.50.2300">
    <property type="match status" value="1"/>
</dbReference>
<evidence type="ECO:0000313" key="6">
    <source>
        <dbReference type="EMBL" id="OXU30655.1"/>
    </source>
</evidence>
<protein>
    <recommendedName>
        <fullName evidence="5">Receptor ligand binding region domain-containing protein</fullName>
    </recommendedName>
</protein>
<reference evidence="6 7" key="1">
    <citation type="journal article" date="2017" name="Curr. Biol.">
        <title>The Evolution of Venom by Co-option of Single-Copy Genes.</title>
        <authorList>
            <person name="Martinson E.O."/>
            <person name="Mrinalini"/>
            <person name="Kelkar Y.D."/>
            <person name="Chang C.H."/>
            <person name="Werren J.H."/>
        </authorList>
    </citation>
    <scope>NUCLEOTIDE SEQUENCE [LARGE SCALE GENOMIC DNA]</scope>
    <source>
        <strain evidence="6 7">Alberta</strain>
        <tissue evidence="6">Whole body</tissue>
    </source>
</reference>
<feature type="domain" description="Receptor ligand binding region" evidence="5">
    <location>
        <begin position="44"/>
        <end position="165"/>
    </location>
</feature>
<evidence type="ECO:0000256" key="3">
    <source>
        <dbReference type="ARBA" id="ARBA00022989"/>
    </source>
</evidence>
<dbReference type="InterPro" id="IPR001828">
    <property type="entry name" value="ANF_lig-bd_rcpt"/>
</dbReference>
<sequence>MICVKIPERPKFHLYLKILQNHPPSGYTCRRFLGAKITSWMARHDVKTHVTVIAKSVKHMNWHSFTFVYQTDEALSRIQETLKNQGRPNYPITIRELQPLYKINILASEKERDNIYESLVKEIKSSQQYSLLLDVENENLSQLLDVMNKMGLMSDYFMCLITDLLIFYS</sequence>
<dbReference type="STRING" id="543379.A0A232FIZ9"/>
<keyword evidence="2" id="KW-0812">Transmembrane</keyword>
<evidence type="ECO:0000256" key="4">
    <source>
        <dbReference type="ARBA" id="ARBA00023136"/>
    </source>
</evidence>
<accession>A0A232FIZ9</accession>
<evidence type="ECO:0000256" key="2">
    <source>
        <dbReference type="ARBA" id="ARBA00022692"/>
    </source>
</evidence>
<proteinExistence type="predicted"/>
<comment type="subcellular location">
    <subcellularLocation>
        <location evidence="1">Membrane</location>
    </subcellularLocation>
</comment>
<dbReference type="Pfam" id="PF01094">
    <property type="entry name" value="ANF_receptor"/>
    <property type="match status" value="1"/>
</dbReference>
<comment type="caution">
    <text evidence="6">The sequence shown here is derived from an EMBL/GenBank/DDBJ whole genome shotgun (WGS) entry which is preliminary data.</text>
</comment>
<keyword evidence="7" id="KW-1185">Reference proteome</keyword>
<evidence type="ECO:0000256" key="1">
    <source>
        <dbReference type="ARBA" id="ARBA00004370"/>
    </source>
</evidence>
<keyword evidence="4" id="KW-0472">Membrane</keyword>
<dbReference type="AlphaFoldDB" id="A0A232FIZ9"/>
<dbReference type="GO" id="GO:0016020">
    <property type="term" value="C:membrane"/>
    <property type="evidence" value="ECO:0007669"/>
    <property type="project" value="UniProtKB-SubCell"/>
</dbReference>
<organism evidence="6 7">
    <name type="scientific">Trichomalopsis sarcophagae</name>
    <dbReference type="NCBI Taxonomy" id="543379"/>
    <lineage>
        <taxon>Eukaryota</taxon>
        <taxon>Metazoa</taxon>
        <taxon>Ecdysozoa</taxon>
        <taxon>Arthropoda</taxon>
        <taxon>Hexapoda</taxon>
        <taxon>Insecta</taxon>
        <taxon>Pterygota</taxon>
        <taxon>Neoptera</taxon>
        <taxon>Endopterygota</taxon>
        <taxon>Hymenoptera</taxon>
        <taxon>Apocrita</taxon>
        <taxon>Proctotrupomorpha</taxon>
        <taxon>Chalcidoidea</taxon>
        <taxon>Pteromalidae</taxon>
        <taxon>Pteromalinae</taxon>
        <taxon>Trichomalopsis</taxon>
    </lineage>
</organism>
<dbReference type="InterPro" id="IPR028082">
    <property type="entry name" value="Peripla_BP_I"/>
</dbReference>
<keyword evidence="3" id="KW-1133">Transmembrane helix</keyword>
<dbReference type="Proteomes" id="UP000215335">
    <property type="component" value="Unassembled WGS sequence"/>
</dbReference>
<evidence type="ECO:0000259" key="5">
    <source>
        <dbReference type="Pfam" id="PF01094"/>
    </source>
</evidence>
<evidence type="ECO:0000313" key="7">
    <source>
        <dbReference type="Proteomes" id="UP000215335"/>
    </source>
</evidence>
<dbReference type="SUPFAM" id="SSF53822">
    <property type="entry name" value="Periplasmic binding protein-like I"/>
    <property type="match status" value="1"/>
</dbReference>
<gene>
    <name evidence="6" type="ORF">TSAR_007299</name>
</gene>